<protein>
    <submittedName>
        <fullName evidence="1">Uncharacterized protein</fullName>
    </submittedName>
</protein>
<dbReference type="OrthoDB" id="2666672at2"/>
<evidence type="ECO:0000313" key="4">
    <source>
        <dbReference type="Proteomes" id="UP000509327"/>
    </source>
</evidence>
<dbReference type="Proteomes" id="UP000509327">
    <property type="component" value="Chromosome"/>
</dbReference>
<evidence type="ECO:0000313" key="2">
    <source>
        <dbReference type="EMBL" id="QKS55904.1"/>
    </source>
</evidence>
<proteinExistence type="predicted"/>
<evidence type="ECO:0000313" key="3">
    <source>
        <dbReference type="Proteomes" id="UP000247790"/>
    </source>
</evidence>
<reference evidence="2 4" key="2">
    <citation type="submission" date="2020-06" db="EMBL/GenBank/DDBJ databases">
        <title>Complete genome of Paenibacillus barcinonensis KACC11450.</title>
        <authorList>
            <person name="Kim M."/>
            <person name="Park Y.-J."/>
            <person name="Shin J.-H."/>
        </authorList>
    </citation>
    <scope>NUCLEOTIDE SEQUENCE [LARGE SCALE GENOMIC DNA]</scope>
    <source>
        <strain evidence="2 4">KACC11450</strain>
    </source>
</reference>
<reference evidence="1 3" key="1">
    <citation type="submission" date="2018-06" db="EMBL/GenBank/DDBJ databases">
        <title>Genomic Encyclopedia of Type Strains, Phase III (KMG-III): the genomes of soil and plant-associated and newly described type strains.</title>
        <authorList>
            <person name="Whitman W."/>
        </authorList>
    </citation>
    <scope>NUCLEOTIDE SEQUENCE [LARGE SCALE GENOMIC DNA]</scope>
    <source>
        <strain evidence="1 3">CECT 7022</strain>
    </source>
</reference>
<organism evidence="1 3">
    <name type="scientific">Paenibacillus barcinonensis</name>
    <dbReference type="NCBI Taxonomy" id="198119"/>
    <lineage>
        <taxon>Bacteria</taxon>
        <taxon>Bacillati</taxon>
        <taxon>Bacillota</taxon>
        <taxon>Bacilli</taxon>
        <taxon>Bacillales</taxon>
        <taxon>Paenibacillaceae</taxon>
        <taxon>Paenibacillus</taxon>
    </lineage>
</organism>
<dbReference type="AlphaFoldDB" id="A0A2V4W882"/>
<gene>
    <name evidence="1" type="ORF">DFQ00_102317</name>
    <name evidence="2" type="ORF">HUB98_05850</name>
</gene>
<dbReference type="Proteomes" id="UP000247790">
    <property type="component" value="Unassembled WGS sequence"/>
</dbReference>
<evidence type="ECO:0000313" key="1">
    <source>
        <dbReference type="EMBL" id="PYE51523.1"/>
    </source>
</evidence>
<keyword evidence="4" id="KW-1185">Reference proteome</keyword>
<dbReference type="RefSeq" id="WP_110894616.1">
    <property type="nucleotide sequence ID" value="NZ_CP054614.1"/>
</dbReference>
<name>A0A2V4W882_PAEBA</name>
<dbReference type="EMBL" id="QJSW01000002">
    <property type="protein sequence ID" value="PYE51523.1"/>
    <property type="molecule type" value="Genomic_DNA"/>
</dbReference>
<sequence length="95" mass="10710">MNKAEFDEQFYSPVNLHSADSALTRFINGKGRLSIPASPNDDDMLISRTIRELTETRILLAKIKATGSELLLQYENIYGSETELSKEFSILLESI</sequence>
<accession>A0A2V4W882</accession>
<dbReference type="EMBL" id="CP054614">
    <property type="protein sequence ID" value="QKS55904.1"/>
    <property type="molecule type" value="Genomic_DNA"/>
</dbReference>